<accession>S8FA19</accession>
<feature type="region of interest" description="Disordered" evidence="1">
    <location>
        <begin position="126"/>
        <end position="209"/>
    </location>
</feature>
<evidence type="ECO:0000313" key="2">
    <source>
        <dbReference type="EMBL" id="EPS98460.1"/>
    </source>
</evidence>
<keyword evidence="3" id="KW-1185">Reference proteome</keyword>
<dbReference type="InParanoid" id="S8FA19"/>
<dbReference type="AlphaFoldDB" id="S8FA19"/>
<dbReference type="eggNOG" id="ENOG502S1E4">
    <property type="taxonomic scope" value="Eukaryota"/>
</dbReference>
<reference evidence="2 3" key="1">
    <citation type="journal article" date="2012" name="Science">
        <title>The Paleozoic origin of enzymatic lignin decomposition reconstructed from 31 fungal genomes.</title>
        <authorList>
            <person name="Floudas D."/>
            <person name="Binder M."/>
            <person name="Riley R."/>
            <person name="Barry K."/>
            <person name="Blanchette R.A."/>
            <person name="Henrissat B."/>
            <person name="Martinez A.T."/>
            <person name="Otillar R."/>
            <person name="Spatafora J.W."/>
            <person name="Yadav J.S."/>
            <person name="Aerts A."/>
            <person name="Benoit I."/>
            <person name="Boyd A."/>
            <person name="Carlson A."/>
            <person name="Copeland A."/>
            <person name="Coutinho P.M."/>
            <person name="de Vries R.P."/>
            <person name="Ferreira P."/>
            <person name="Findley K."/>
            <person name="Foster B."/>
            <person name="Gaskell J."/>
            <person name="Glotzer D."/>
            <person name="Gorecki P."/>
            <person name="Heitman J."/>
            <person name="Hesse C."/>
            <person name="Hori C."/>
            <person name="Igarashi K."/>
            <person name="Jurgens J.A."/>
            <person name="Kallen N."/>
            <person name="Kersten P."/>
            <person name="Kohler A."/>
            <person name="Kuees U."/>
            <person name="Kumar T.K.A."/>
            <person name="Kuo A."/>
            <person name="LaButti K."/>
            <person name="Larrondo L.F."/>
            <person name="Lindquist E."/>
            <person name="Ling A."/>
            <person name="Lombard V."/>
            <person name="Lucas S."/>
            <person name="Lundell T."/>
            <person name="Martin R."/>
            <person name="McLaughlin D.J."/>
            <person name="Morgenstern I."/>
            <person name="Morin E."/>
            <person name="Murat C."/>
            <person name="Nagy L.G."/>
            <person name="Nolan M."/>
            <person name="Ohm R.A."/>
            <person name="Patyshakuliyeva A."/>
            <person name="Rokas A."/>
            <person name="Ruiz-Duenas F.J."/>
            <person name="Sabat G."/>
            <person name="Salamov A."/>
            <person name="Samejima M."/>
            <person name="Schmutz J."/>
            <person name="Slot J.C."/>
            <person name="St John F."/>
            <person name="Stenlid J."/>
            <person name="Sun H."/>
            <person name="Sun S."/>
            <person name="Syed K."/>
            <person name="Tsang A."/>
            <person name="Wiebenga A."/>
            <person name="Young D."/>
            <person name="Pisabarro A."/>
            <person name="Eastwood D.C."/>
            <person name="Martin F."/>
            <person name="Cullen D."/>
            <person name="Grigoriev I.V."/>
            <person name="Hibbett D.S."/>
        </authorList>
    </citation>
    <scope>NUCLEOTIDE SEQUENCE</scope>
    <source>
        <strain evidence="3">FP-58527</strain>
    </source>
</reference>
<dbReference type="HOGENOM" id="CLU_1261546_0_0_1"/>
<evidence type="ECO:0008006" key="4">
    <source>
        <dbReference type="Google" id="ProtNLM"/>
    </source>
</evidence>
<protein>
    <recommendedName>
        <fullName evidence="4">TIGR04076 family protein</fullName>
    </recommendedName>
</protein>
<feature type="region of interest" description="Disordered" evidence="1">
    <location>
        <begin position="1"/>
        <end position="22"/>
    </location>
</feature>
<proteinExistence type="predicted"/>
<dbReference type="InterPro" id="IPR023811">
    <property type="entry name" value="CHP04076"/>
</dbReference>
<evidence type="ECO:0000256" key="1">
    <source>
        <dbReference type="SAM" id="MobiDB-lite"/>
    </source>
</evidence>
<dbReference type="OrthoDB" id="2838513at2759"/>
<sequence>MPPDDDASPPVHEKEPPKPVDDRTFQLYDLRVEVVCPPGKRILCGAKPGDHFTLEGELLKLPPGQGFSIYSLGAVLPLLAAKQRVTSPYDWMATDAEVACPDPHCPSKLCIVRTGVRTFRREDVTVVPLPGPPSKSTPAPLRTVPAPTPSHIERPRSQPDASPRVFALMETAVEPPATPTPQPAETRSTDADADADQEDDQPAEFSDPCVLDYLRADWG</sequence>
<dbReference type="NCBIfam" id="TIGR04076">
    <property type="entry name" value="TIGR04076 family protein"/>
    <property type="match status" value="1"/>
</dbReference>
<organism evidence="2 3">
    <name type="scientific">Fomitopsis schrenkii</name>
    <name type="common">Brown rot fungus</name>
    <dbReference type="NCBI Taxonomy" id="2126942"/>
    <lineage>
        <taxon>Eukaryota</taxon>
        <taxon>Fungi</taxon>
        <taxon>Dikarya</taxon>
        <taxon>Basidiomycota</taxon>
        <taxon>Agaricomycotina</taxon>
        <taxon>Agaricomycetes</taxon>
        <taxon>Polyporales</taxon>
        <taxon>Fomitopsis</taxon>
    </lineage>
</organism>
<dbReference type="Proteomes" id="UP000015241">
    <property type="component" value="Unassembled WGS sequence"/>
</dbReference>
<dbReference type="EMBL" id="KE504165">
    <property type="protein sequence ID" value="EPS98460.1"/>
    <property type="molecule type" value="Genomic_DNA"/>
</dbReference>
<evidence type="ECO:0000313" key="3">
    <source>
        <dbReference type="Proteomes" id="UP000015241"/>
    </source>
</evidence>
<feature type="compositionally biased region" description="Acidic residues" evidence="1">
    <location>
        <begin position="191"/>
        <end position="202"/>
    </location>
</feature>
<gene>
    <name evidence="2" type="ORF">FOMPIDRAFT_58921</name>
</gene>
<feature type="compositionally biased region" description="Basic and acidic residues" evidence="1">
    <location>
        <begin position="11"/>
        <end position="22"/>
    </location>
</feature>
<name>S8FA19_FOMSC</name>